<comment type="subcellular location">
    <subcellularLocation>
        <location evidence="1 4 5">Nucleus</location>
    </subcellularLocation>
</comment>
<evidence type="ECO:0000256" key="1">
    <source>
        <dbReference type="ARBA" id="ARBA00004123"/>
    </source>
</evidence>
<dbReference type="OrthoDB" id="1927209at2759"/>
<gene>
    <name evidence="8" type="ORF">Ahy_B03g065425</name>
</gene>
<dbReference type="InterPro" id="IPR014977">
    <property type="entry name" value="WRC_dom"/>
</dbReference>
<sequence length="340" mass="38461">MMNNSSSSSSSRNSRFPFTPSQWQELEHQALIYKYMASGTTVPPDLLFTLKRSHFNLPHHQPAQQQHFGWNYLEMGLGRKIDPEPGRCRRTDGKKWRCSKEAYPDSKYCERHMHRGKNRSRKPVELLKTTTNTSNSASSATTHTIISSSSITKTNEHPQQRSCYNNGSNLLHQHSFVFNSHTPSRSSTSAVAFSFPDNTAPSSRYVYGVKEEADERAFFKEPSSTLKSFSGSSMDDSWQLTPLTISTSSSSSSTKQRSCTSLSNNSDYSYLQLESLNERSKNQEQDQKTTVHSFFDEWPHKGRGFDSDDKCSSTTKLSISIPSTSFHDFPVLQFKNPPGC</sequence>
<comment type="function">
    <text evidence="5">Transcription activator.</text>
</comment>
<keyword evidence="5" id="KW-0805">Transcription regulation</keyword>
<reference evidence="8 9" key="1">
    <citation type="submission" date="2019-01" db="EMBL/GenBank/DDBJ databases">
        <title>Sequencing of cultivated peanut Arachis hypogaea provides insights into genome evolution and oil improvement.</title>
        <authorList>
            <person name="Chen X."/>
        </authorList>
    </citation>
    <scope>NUCLEOTIDE SEQUENCE [LARGE SCALE GENOMIC DNA]</scope>
    <source>
        <strain evidence="9">cv. Fuhuasheng</strain>
        <tissue evidence="8">Leaves</tissue>
    </source>
</reference>
<feature type="short sequence motif" description="Bipartite nuclear localization signal" evidence="4">
    <location>
        <begin position="87"/>
        <end position="97"/>
    </location>
</feature>
<protein>
    <recommendedName>
        <fullName evidence="5">Growth-regulating factor</fullName>
    </recommendedName>
</protein>
<evidence type="ECO:0000256" key="2">
    <source>
        <dbReference type="ARBA" id="ARBA00008122"/>
    </source>
</evidence>
<proteinExistence type="inferred from homology"/>
<keyword evidence="5" id="KW-0804">Transcription</keyword>
<dbReference type="GO" id="GO:0005524">
    <property type="term" value="F:ATP binding"/>
    <property type="evidence" value="ECO:0007669"/>
    <property type="project" value="UniProtKB-UniRule"/>
</dbReference>
<dbReference type="InterPro" id="IPR031137">
    <property type="entry name" value="GRF"/>
</dbReference>
<dbReference type="Gramene" id="arahy.Tifrunner.gnm2.ann2.Ah13g318300.1">
    <property type="protein sequence ID" value="arahy.Tifrunner.gnm2.ann2.Ah13g318300.1-CDS"/>
    <property type="gene ID" value="arahy.Tifrunner.gnm2.ann2.Ah13g318300"/>
</dbReference>
<keyword evidence="3 4" id="KW-0539">Nucleus</keyword>
<dbReference type="AlphaFoldDB" id="A0A445A1J9"/>
<dbReference type="PANTHER" id="PTHR31602">
    <property type="entry name" value="GROWTH-REGULATING FACTOR 5"/>
    <property type="match status" value="1"/>
</dbReference>
<evidence type="ECO:0000313" key="8">
    <source>
        <dbReference type="EMBL" id="RYR20314.1"/>
    </source>
</evidence>
<comment type="similarity">
    <text evidence="2 5">Belongs to the GRF family.</text>
</comment>
<evidence type="ECO:0000259" key="7">
    <source>
        <dbReference type="PROSITE" id="PS51667"/>
    </source>
</evidence>
<dbReference type="GO" id="GO:0006351">
    <property type="term" value="P:DNA-templated transcription"/>
    <property type="evidence" value="ECO:0007669"/>
    <property type="project" value="UniProtKB-UniRule"/>
</dbReference>
<dbReference type="GO" id="GO:0005634">
    <property type="term" value="C:nucleus"/>
    <property type="evidence" value="ECO:0007669"/>
    <property type="project" value="UniProtKB-SubCell"/>
</dbReference>
<evidence type="ECO:0000259" key="6">
    <source>
        <dbReference type="PROSITE" id="PS51666"/>
    </source>
</evidence>
<organism evidence="8 9">
    <name type="scientific">Arachis hypogaea</name>
    <name type="common">Peanut</name>
    <dbReference type="NCBI Taxonomy" id="3818"/>
    <lineage>
        <taxon>Eukaryota</taxon>
        <taxon>Viridiplantae</taxon>
        <taxon>Streptophyta</taxon>
        <taxon>Embryophyta</taxon>
        <taxon>Tracheophyta</taxon>
        <taxon>Spermatophyta</taxon>
        <taxon>Magnoliopsida</taxon>
        <taxon>eudicotyledons</taxon>
        <taxon>Gunneridae</taxon>
        <taxon>Pentapetalae</taxon>
        <taxon>rosids</taxon>
        <taxon>fabids</taxon>
        <taxon>Fabales</taxon>
        <taxon>Fabaceae</taxon>
        <taxon>Papilionoideae</taxon>
        <taxon>50 kb inversion clade</taxon>
        <taxon>dalbergioids sensu lato</taxon>
        <taxon>Dalbergieae</taxon>
        <taxon>Pterocarpus clade</taxon>
        <taxon>Arachis</taxon>
    </lineage>
</organism>
<dbReference type="InterPro" id="IPR014978">
    <property type="entry name" value="Gln-Leu-Gln_QLQ"/>
</dbReference>
<dbReference type="STRING" id="3818.A0A445A1J9"/>
<keyword evidence="9" id="KW-1185">Reference proteome</keyword>
<dbReference type="PROSITE" id="PS51667">
    <property type="entry name" value="WRC"/>
    <property type="match status" value="1"/>
</dbReference>
<dbReference type="PROSITE" id="PS51666">
    <property type="entry name" value="QLQ"/>
    <property type="match status" value="1"/>
</dbReference>
<name>A0A445A1J9_ARAHY</name>
<keyword evidence="5" id="KW-0010">Activator</keyword>
<dbReference type="Proteomes" id="UP000289738">
    <property type="component" value="Chromosome B03"/>
</dbReference>
<feature type="domain" description="WRC" evidence="7">
    <location>
        <begin position="82"/>
        <end position="126"/>
    </location>
</feature>
<accession>A0A445A1J9</accession>
<dbReference type="Pfam" id="PF08879">
    <property type="entry name" value="WRC"/>
    <property type="match status" value="1"/>
</dbReference>
<evidence type="ECO:0000313" key="9">
    <source>
        <dbReference type="Proteomes" id="UP000289738"/>
    </source>
</evidence>
<feature type="domain" description="QLQ" evidence="6">
    <location>
        <begin position="17"/>
        <end position="52"/>
    </location>
</feature>
<dbReference type="GO" id="GO:0006355">
    <property type="term" value="P:regulation of DNA-templated transcription"/>
    <property type="evidence" value="ECO:0007669"/>
    <property type="project" value="InterPro"/>
</dbReference>
<evidence type="ECO:0000256" key="3">
    <source>
        <dbReference type="ARBA" id="ARBA00023242"/>
    </source>
</evidence>
<dbReference type="PANTHER" id="PTHR31602:SF46">
    <property type="entry name" value="GROWTH-REGULATING FACTOR 6"/>
    <property type="match status" value="1"/>
</dbReference>
<comment type="domain">
    <text evidence="5">The QLQ domain and WRC domain may be involved in protein-protein interaction and DNA-binding, respectively.</text>
</comment>
<comment type="caution">
    <text evidence="8">The sequence shown here is derived from an EMBL/GenBank/DDBJ whole genome shotgun (WGS) entry which is preliminary data.</text>
</comment>
<dbReference type="SMART" id="SM00951">
    <property type="entry name" value="QLQ"/>
    <property type="match status" value="1"/>
</dbReference>
<evidence type="ECO:0000256" key="4">
    <source>
        <dbReference type="PROSITE-ProRule" id="PRU01002"/>
    </source>
</evidence>
<dbReference type="EMBL" id="SDMP01000013">
    <property type="protein sequence ID" value="RYR20314.1"/>
    <property type="molecule type" value="Genomic_DNA"/>
</dbReference>
<evidence type="ECO:0000256" key="5">
    <source>
        <dbReference type="RuleBase" id="RU367127"/>
    </source>
</evidence>
<feature type="short sequence motif" description="Bipartite nuclear localization signal" evidence="4">
    <location>
        <begin position="115"/>
        <end position="122"/>
    </location>
</feature>
<dbReference type="Pfam" id="PF08880">
    <property type="entry name" value="QLQ"/>
    <property type="match status" value="1"/>
</dbReference>
<dbReference type="GO" id="GO:0099402">
    <property type="term" value="P:plant organ development"/>
    <property type="evidence" value="ECO:0007669"/>
    <property type="project" value="UniProtKB-ARBA"/>
</dbReference>